<comment type="similarity">
    <text evidence="6">Belongs to the methyltransferase superfamily. RsmI family.</text>
</comment>
<dbReference type="Gene3D" id="3.30.950.10">
    <property type="entry name" value="Methyltransferase, Cobalt-precorrin-4 Transmethylase, Domain 2"/>
    <property type="match status" value="1"/>
</dbReference>
<comment type="subcellular location">
    <subcellularLocation>
        <location evidence="6">Cytoplasm</location>
    </subcellularLocation>
</comment>
<dbReference type="AlphaFoldDB" id="A0AAU9DJU6"/>
<dbReference type="PIRSF" id="PIRSF005917">
    <property type="entry name" value="MTase_YraL"/>
    <property type="match status" value="1"/>
</dbReference>
<accession>A0AAU9DJU6</accession>
<evidence type="ECO:0000256" key="2">
    <source>
        <dbReference type="ARBA" id="ARBA00022552"/>
    </source>
</evidence>
<name>A0AAU9DJU6_9LACO</name>
<dbReference type="KEGG" id="xap:XA3_12120"/>
<keyword evidence="4 6" id="KW-0808">Transferase</keyword>
<evidence type="ECO:0000313" key="9">
    <source>
        <dbReference type="Proteomes" id="UP001321861"/>
    </source>
</evidence>
<gene>
    <name evidence="6 8" type="primary">rsmI</name>
    <name evidence="8" type="ORF">XA3_12120</name>
</gene>
<evidence type="ECO:0000259" key="7">
    <source>
        <dbReference type="Pfam" id="PF00590"/>
    </source>
</evidence>
<keyword evidence="5 6" id="KW-0949">S-adenosyl-L-methionine</keyword>
<keyword evidence="1 6" id="KW-0963">Cytoplasm</keyword>
<dbReference type="Pfam" id="PF00590">
    <property type="entry name" value="TP_methylase"/>
    <property type="match status" value="1"/>
</dbReference>
<dbReference type="HAMAP" id="MF_01877">
    <property type="entry name" value="16SrRNA_methyltr_I"/>
    <property type="match status" value="1"/>
</dbReference>
<dbReference type="PANTHER" id="PTHR46111:SF1">
    <property type="entry name" value="RIBOSOMAL RNA SMALL SUBUNIT METHYLTRANSFERASE I"/>
    <property type="match status" value="1"/>
</dbReference>
<proteinExistence type="inferred from homology"/>
<evidence type="ECO:0000256" key="4">
    <source>
        <dbReference type="ARBA" id="ARBA00022679"/>
    </source>
</evidence>
<keyword evidence="3 6" id="KW-0489">Methyltransferase</keyword>
<comment type="function">
    <text evidence="6">Catalyzes the 2'-O-methylation of the ribose of cytidine 1402 (C1402) in 16S rRNA.</text>
</comment>
<dbReference type="InterPro" id="IPR035996">
    <property type="entry name" value="4pyrrol_Methylase_sf"/>
</dbReference>
<dbReference type="InterPro" id="IPR000878">
    <property type="entry name" value="4pyrrol_Mease"/>
</dbReference>
<dbReference type="GO" id="GO:0005737">
    <property type="term" value="C:cytoplasm"/>
    <property type="evidence" value="ECO:0007669"/>
    <property type="project" value="UniProtKB-SubCell"/>
</dbReference>
<dbReference type="EC" id="2.1.1.198" evidence="6"/>
<dbReference type="InterPro" id="IPR008189">
    <property type="entry name" value="rRNA_ssu_MeTfrase_I"/>
</dbReference>
<dbReference type="PROSITE" id="PS01296">
    <property type="entry name" value="RSMI"/>
    <property type="match status" value="1"/>
</dbReference>
<dbReference type="RefSeq" id="WP_317634603.1">
    <property type="nucleotide sequence ID" value="NZ_AP026802.1"/>
</dbReference>
<sequence>MNEKNSGTLFLIPTPIGNLDDLTFRALKILKQVDLLLCEDTRHTQILLDHYEIQVPKLSFHEHNSHRRIPEVVEKLKSGLNLGLVSDAGMPVISDPGVDLVQYLRKREIPVVALPGANAALTALVGSGMIALPYVFLGFLPRTIKEIKEVLNKTPQMTTLFYESPYRIVKTLEIISQIDENWELCIARELTKIHEEYFEGRAFEALEHFKQFPPKGEFVVILTPRIIEIVAPSEEKWQEEITLAIEAGDAPNLAIKNFAKKYNLERKIVYDVYHNLNR</sequence>
<dbReference type="Gene3D" id="3.40.1010.10">
    <property type="entry name" value="Cobalt-precorrin-4 Transmethylase, Domain 1"/>
    <property type="match status" value="1"/>
</dbReference>
<evidence type="ECO:0000313" key="8">
    <source>
        <dbReference type="EMBL" id="BDR58771.1"/>
    </source>
</evidence>
<dbReference type="InterPro" id="IPR014777">
    <property type="entry name" value="4pyrrole_Mease_sub1"/>
</dbReference>
<feature type="domain" description="Tetrapyrrole methylase" evidence="7">
    <location>
        <begin position="8"/>
        <end position="204"/>
    </location>
</feature>
<reference evidence="8 9" key="1">
    <citation type="journal article" date="2023" name="Microbiol. Spectr.">
        <title>Symbiosis of Carpenter Bees with Uncharacterized Lactic Acid Bacteria Showing NAD Auxotrophy.</title>
        <authorList>
            <person name="Kawasaki S."/>
            <person name="Ozawa K."/>
            <person name="Mori T."/>
            <person name="Yamamoto A."/>
            <person name="Ito M."/>
            <person name="Ohkuma M."/>
            <person name="Sakamoto M."/>
            <person name="Matsutani M."/>
        </authorList>
    </citation>
    <scope>NUCLEOTIDE SEQUENCE [LARGE SCALE GENOMIC DNA]</scope>
    <source>
        <strain evidence="8 9">XA3</strain>
    </source>
</reference>
<dbReference type="InterPro" id="IPR014776">
    <property type="entry name" value="4pyrrole_Mease_sub2"/>
</dbReference>
<evidence type="ECO:0000256" key="5">
    <source>
        <dbReference type="ARBA" id="ARBA00022691"/>
    </source>
</evidence>
<evidence type="ECO:0000256" key="1">
    <source>
        <dbReference type="ARBA" id="ARBA00022490"/>
    </source>
</evidence>
<protein>
    <recommendedName>
        <fullName evidence="6">Ribosomal RNA small subunit methyltransferase I</fullName>
        <ecNumber evidence="6">2.1.1.198</ecNumber>
    </recommendedName>
    <alternativeName>
        <fullName evidence="6">16S rRNA 2'-O-ribose C1402 methyltransferase</fullName>
    </alternativeName>
    <alternativeName>
        <fullName evidence="6">rRNA (cytidine-2'-O-)-methyltransferase RsmI</fullName>
    </alternativeName>
</protein>
<organism evidence="8 9">
    <name type="scientific">Xylocopilactobacillus apicola</name>
    <dbReference type="NCBI Taxonomy" id="2932184"/>
    <lineage>
        <taxon>Bacteria</taxon>
        <taxon>Bacillati</taxon>
        <taxon>Bacillota</taxon>
        <taxon>Bacilli</taxon>
        <taxon>Lactobacillales</taxon>
        <taxon>Lactobacillaceae</taxon>
        <taxon>Xylocopilactobacillus</taxon>
    </lineage>
</organism>
<dbReference type="PANTHER" id="PTHR46111">
    <property type="entry name" value="RIBOSOMAL RNA SMALL SUBUNIT METHYLTRANSFERASE I"/>
    <property type="match status" value="1"/>
</dbReference>
<evidence type="ECO:0000256" key="6">
    <source>
        <dbReference type="HAMAP-Rule" id="MF_01877"/>
    </source>
</evidence>
<keyword evidence="9" id="KW-1185">Reference proteome</keyword>
<comment type="catalytic activity">
    <reaction evidence="6">
        <text>cytidine(1402) in 16S rRNA + S-adenosyl-L-methionine = 2'-O-methylcytidine(1402) in 16S rRNA + S-adenosyl-L-homocysteine + H(+)</text>
        <dbReference type="Rhea" id="RHEA:42924"/>
        <dbReference type="Rhea" id="RHEA-COMP:10285"/>
        <dbReference type="Rhea" id="RHEA-COMP:10286"/>
        <dbReference type="ChEBI" id="CHEBI:15378"/>
        <dbReference type="ChEBI" id="CHEBI:57856"/>
        <dbReference type="ChEBI" id="CHEBI:59789"/>
        <dbReference type="ChEBI" id="CHEBI:74495"/>
        <dbReference type="ChEBI" id="CHEBI:82748"/>
        <dbReference type="EC" id="2.1.1.198"/>
    </reaction>
</comment>
<dbReference type="Proteomes" id="UP001321861">
    <property type="component" value="Chromosome"/>
</dbReference>
<dbReference type="EMBL" id="AP026802">
    <property type="protein sequence ID" value="BDR58771.1"/>
    <property type="molecule type" value="Genomic_DNA"/>
</dbReference>
<dbReference type="FunFam" id="3.40.1010.10:FF:000007">
    <property type="entry name" value="Ribosomal RNA small subunit methyltransferase I"/>
    <property type="match status" value="1"/>
</dbReference>
<dbReference type="InterPro" id="IPR018063">
    <property type="entry name" value="SAM_MeTrfase_RsmI_CS"/>
</dbReference>
<dbReference type="CDD" id="cd11648">
    <property type="entry name" value="RsmI"/>
    <property type="match status" value="1"/>
</dbReference>
<keyword evidence="2 6" id="KW-0698">rRNA processing</keyword>
<dbReference type="SUPFAM" id="SSF53790">
    <property type="entry name" value="Tetrapyrrole methylase"/>
    <property type="match status" value="1"/>
</dbReference>
<dbReference type="GO" id="GO:0070677">
    <property type="term" value="F:rRNA (cytosine-2'-O-)-methyltransferase activity"/>
    <property type="evidence" value="ECO:0007669"/>
    <property type="project" value="UniProtKB-UniRule"/>
</dbReference>
<evidence type="ECO:0000256" key="3">
    <source>
        <dbReference type="ARBA" id="ARBA00022603"/>
    </source>
</evidence>
<dbReference type="NCBIfam" id="TIGR00096">
    <property type="entry name" value="16S rRNA (cytidine(1402)-2'-O)-methyltransferase"/>
    <property type="match status" value="1"/>
</dbReference>